<dbReference type="SUPFAM" id="SSF50729">
    <property type="entry name" value="PH domain-like"/>
    <property type="match status" value="2"/>
</dbReference>
<dbReference type="InterPro" id="IPR055230">
    <property type="entry name" value="PH_Tiam1/2"/>
</dbReference>
<feature type="compositionally biased region" description="Polar residues" evidence="3">
    <location>
        <begin position="499"/>
        <end position="509"/>
    </location>
</feature>
<dbReference type="InterPro" id="IPR001331">
    <property type="entry name" value="GDS_CDC24_CS"/>
</dbReference>
<feature type="compositionally biased region" description="Basic and acidic residues" evidence="3">
    <location>
        <begin position="955"/>
        <end position="982"/>
    </location>
</feature>
<dbReference type="InterPro" id="IPR035899">
    <property type="entry name" value="DBL_dom_sf"/>
</dbReference>
<reference evidence="8 9" key="1">
    <citation type="journal article" date="2023" name="Nucleic Acids Res.">
        <title>The hologenome of Daphnia magna reveals possible DNA methylation and microbiome-mediated evolution of the host genome.</title>
        <authorList>
            <person name="Chaturvedi A."/>
            <person name="Li X."/>
            <person name="Dhandapani V."/>
            <person name="Marshall H."/>
            <person name="Kissane S."/>
            <person name="Cuenca-Cambronero M."/>
            <person name="Asole G."/>
            <person name="Calvet F."/>
            <person name="Ruiz-Romero M."/>
            <person name="Marangio P."/>
            <person name="Guigo R."/>
            <person name="Rago D."/>
            <person name="Mirbahai L."/>
            <person name="Eastwood N."/>
            <person name="Colbourne J.K."/>
            <person name="Zhou J."/>
            <person name="Mallon E."/>
            <person name="Orsini L."/>
        </authorList>
    </citation>
    <scope>NUCLEOTIDE SEQUENCE [LARGE SCALE GENOMIC DNA]</scope>
    <source>
        <strain evidence="8">LRV0_1</strain>
    </source>
</reference>
<evidence type="ECO:0008006" key="10">
    <source>
        <dbReference type="Google" id="ProtNLM"/>
    </source>
</evidence>
<dbReference type="Pfam" id="PF00621">
    <property type="entry name" value="RhoGEF"/>
    <property type="match status" value="1"/>
</dbReference>
<dbReference type="EMBL" id="JAOYFB010000003">
    <property type="protein sequence ID" value="KAK4010743.1"/>
    <property type="molecule type" value="Genomic_DNA"/>
</dbReference>
<feature type="region of interest" description="Disordered" evidence="3">
    <location>
        <begin position="882"/>
        <end position="943"/>
    </location>
</feature>
<dbReference type="InterPro" id="IPR043537">
    <property type="entry name" value="Tiam1/Tiam2/Sif"/>
</dbReference>
<evidence type="ECO:0000256" key="1">
    <source>
        <dbReference type="ARBA" id="ARBA00022658"/>
    </source>
</evidence>
<feature type="domain" description="DH" evidence="5">
    <location>
        <begin position="520"/>
        <end position="714"/>
    </location>
</feature>
<evidence type="ECO:0000259" key="4">
    <source>
        <dbReference type="PROSITE" id="PS50003"/>
    </source>
</evidence>
<dbReference type="PANTHER" id="PTHR46001">
    <property type="entry name" value="TIAM (MAMMALIAN TUMOR INVASION AND METASTASIS FACTOR) HOMOLOG"/>
    <property type="match status" value="1"/>
</dbReference>
<dbReference type="Proteomes" id="UP001234178">
    <property type="component" value="Unassembled WGS sequence"/>
</dbReference>
<name>A0ABQ9ZCX7_9CRUS</name>
<comment type="caution">
    <text evidence="8">The sequence shown here is derived from an EMBL/GenBank/DDBJ whole genome shotgun (WGS) entry which is preliminary data.</text>
</comment>
<proteinExistence type="predicted"/>
<dbReference type="PROSITE" id="PS50003">
    <property type="entry name" value="PH_DOMAIN"/>
    <property type="match status" value="1"/>
</dbReference>
<dbReference type="InterPro" id="IPR000219">
    <property type="entry name" value="DH_dom"/>
</dbReference>
<feature type="compositionally biased region" description="Low complexity" evidence="3">
    <location>
        <begin position="1061"/>
        <end position="1071"/>
    </location>
</feature>
<keyword evidence="1" id="KW-0344">Guanine-nucleotide releasing factor</keyword>
<keyword evidence="9" id="KW-1185">Reference proteome</keyword>
<sequence length="1081" mass="120817">MQPIPEHPQRDFIFCLSTAFGDAYLFQAPCQAELDTWVNSIHSACAAAFARHRGKTGTLHLLQEEILRLERSIESDHKLKHMAELQLSVVSESESRRQIGAQIAAWEENLERLHCEQFRLRCYMASLQHGELPNPKSLLTHVSRSTKHTLNRLGIFTVSSFHAYICARSPSLLNNLLAGRGATRRRAVAAPTLSRSNSLSSRKSQSVAAASSQHSSHHHEGDRQFRVNLPDGQTATVNLKDNMTVEEFLASACGKRGLNAAEHFVRVKKRRDMDNSNHFVPHRTDLIDSYVPSHELVEICGKALYQVELSRNNLEQMWGFSVEAELVENTERQDELCVFVSRVEDRSVAMNHGIIKGDEIMVINGALVGDLDMMYIESVLQEELSLSLMIRSCRADPPDVTCLLRTTDDLIDSLVCPPPPSDQLITDDALSNLIVPAPTWHGQSAQTVDSPGAFPTELPPIQQNKSSPADVTGPVLRPRMSERSSTSTTSDFRRSSPTGSIASSQSIALTPNRQLSDGEKLKKCILELVETERTYVKHLNNLLENYLEPLKQETFLSSAEINALFGNIQEIVTFQRMFQQSLEEALAVEPHFDIIDQPYQFKNVLFAIGSAFLHHANHFKLYSSFCASHSKAQKVLLPNEGSQALQEFLQSRNPRQQHSSTLESYLIKPIQRILKYPLLLQQLRNLTDPNSSEHQHLVDALKGMEKVAEHINEMQRIHEEYGAIFDHLFRQHQKSCKQPVDLSPSELLYYGGVEWLNISDFLGKVKKGLELHAMCFVFKSAVVFLCKERLRQRKKLMSVTTKTSAPEVEIIRYQVLIPVTEVQVRTAQAKDMEAHYLWELIHLKNPLHRRSEKVYHLSNSTAEFRNAFLKTIRQIIRESVRNMSIPPAKPPVPSASTPPTPKAEANKGASKGKRNVQRHSAGTIDYDNVEACGGGEVDDIPTVTFRGRSNTIGEKKSIRRVDSSEARDGDPGVKSENEDDHQHRSKPSLGRTPNHLSLSTTSTLSTGSACSQAKLIQASRTPQSYAPAAAKPLGSPIWKPREGVGESFTLPRPSKSNDMPNSGSNSGNKNSYGTLGNPSKK</sequence>
<dbReference type="CDD" id="cd00136">
    <property type="entry name" value="PDZ_canonical"/>
    <property type="match status" value="1"/>
</dbReference>
<evidence type="ECO:0000256" key="3">
    <source>
        <dbReference type="SAM" id="MobiDB-lite"/>
    </source>
</evidence>
<evidence type="ECO:0000313" key="9">
    <source>
        <dbReference type="Proteomes" id="UP001234178"/>
    </source>
</evidence>
<feature type="compositionally biased region" description="Low complexity" evidence="3">
    <location>
        <begin position="483"/>
        <end position="498"/>
    </location>
</feature>
<dbReference type="CDD" id="cd01255">
    <property type="entry name" value="PH2_Tiam1_2"/>
    <property type="match status" value="1"/>
</dbReference>
<feature type="compositionally biased region" description="Polar residues" evidence="3">
    <location>
        <begin position="1072"/>
        <end position="1081"/>
    </location>
</feature>
<dbReference type="Gene3D" id="2.30.29.30">
    <property type="entry name" value="Pleckstrin-homology domain (PH domain)/Phosphotyrosine-binding domain (PTB)"/>
    <property type="match status" value="2"/>
</dbReference>
<dbReference type="SMART" id="SM00455">
    <property type="entry name" value="RBD"/>
    <property type="match status" value="1"/>
</dbReference>
<dbReference type="InterPro" id="IPR001849">
    <property type="entry name" value="PH_domain"/>
</dbReference>
<evidence type="ECO:0000259" key="5">
    <source>
        <dbReference type="PROSITE" id="PS50010"/>
    </source>
</evidence>
<evidence type="ECO:0000313" key="8">
    <source>
        <dbReference type="EMBL" id="KAK4010743.1"/>
    </source>
</evidence>
<dbReference type="InterPro" id="IPR040655">
    <property type="entry name" value="TIAM1_CC-Ex"/>
</dbReference>
<evidence type="ECO:0000259" key="7">
    <source>
        <dbReference type="PROSITE" id="PS50898"/>
    </source>
</evidence>
<dbReference type="Gene3D" id="2.30.42.10">
    <property type="match status" value="1"/>
</dbReference>
<dbReference type="Pfam" id="PF02196">
    <property type="entry name" value="RBD"/>
    <property type="match status" value="1"/>
</dbReference>
<dbReference type="SMART" id="SM00228">
    <property type="entry name" value="PDZ"/>
    <property type="match status" value="1"/>
</dbReference>
<evidence type="ECO:0000259" key="6">
    <source>
        <dbReference type="PROSITE" id="PS50106"/>
    </source>
</evidence>
<feature type="compositionally biased region" description="Pro residues" evidence="3">
    <location>
        <begin position="887"/>
        <end position="901"/>
    </location>
</feature>
<dbReference type="SUPFAM" id="SSF48065">
    <property type="entry name" value="DBL homology domain (DH-domain)"/>
    <property type="match status" value="1"/>
</dbReference>
<evidence type="ECO:0000256" key="2">
    <source>
        <dbReference type="ARBA" id="ARBA00022737"/>
    </source>
</evidence>
<feature type="compositionally biased region" description="Low complexity" evidence="3">
    <location>
        <begin position="996"/>
        <end position="1006"/>
    </location>
</feature>
<dbReference type="PROSITE" id="PS50010">
    <property type="entry name" value="DH_2"/>
    <property type="match status" value="1"/>
</dbReference>
<feature type="region of interest" description="Disordered" evidence="3">
    <location>
        <begin position="188"/>
        <end position="227"/>
    </location>
</feature>
<gene>
    <name evidence="8" type="ORF">OUZ56_019876</name>
</gene>
<accession>A0ABQ9ZCX7</accession>
<dbReference type="Gene3D" id="3.10.20.90">
    <property type="entry name" value="Phosphatidylinositol 3-kinase Catalytic Subunit, Chain A, domain 1"/>
    <property type="match status" value="1"/>
</dbReference>
<dbReference type="Pfam" id="PF23014">
    <property type="entry name" value="PH_Tiam1"/>
    <property type="match status" value="1"/>
</dbReference>
<protein>
    <recommendedName>
        <fullName evidence="10">T-lymphoma invasion and metastasis-inducing protein</fullName>
    </recommendedName>
</protein>
<feature type="region of interest" description="Disordered" evidence="3">
    <location>
        <begin position="442"/>
        <end position="509"/>
    </location>
</feature>
<dbReference type="PANTHER" id="PTHR46001:SF3">
    <property type="entry name" value="PROTEIN STILL LIFE, ISOFORM SIF TYPE 1"/>
    <property type="match status" value="1"/>
</dbReference>
<keyword evidence="2" id="KW-0677">Repeat</keyword>
<dbReference type="Gene3D" id="6.10.140.680">
    <property type="match status" value="1"/>
</dbReference>
<dbReference type="SUPFAM" id="SSF50156">
    <property type="entry name" value="PDZ domain-like"/>
    <property type="match status" value="1"/>
</dbReference>
<feature type="region of interest" description="Disordered" evidence="3">
    <location>
        <begin position="955"/>
        <end position="1081"/>
    </location>
</feature>
<dbReference type="InterPro" id="IPR036034">
    <property type="entry name" value="PDZ_sf"/>
</dbReference>
<feature type="compositionally biased region" description="Low complexity" evidence="3">
    <location>
        <begin position="188"/>
        <end position="214"/>
    </location>
</feature>
<dbReference type="PROSITE" id="PS50898">
    <property type="entry name" value="RBD"/>
    <property type="match status" value="1"/>
</dbReference>
<dbReference type="Pfam" id="PF18385">
    <property type="entry name" value="Tiam_CC_Ex"/>
    <property type="match status" value="1"/>
</dbReference>
<feature type="domain" description="RBD" evidence="7">
    <location>
        <begin position="223"/>
        <end position="290"/>
    </location>
</feature>
<feature type="domain" description="PH" evidence="4">
    <location>
        <begin position="1"/>
        <end position="46"/>
    </location>
</feature>
<dbReference type="CDD" id="cd00160">
    <property type="entry name" value="RhoGEF"/>
    <property type="match status" value="1"/>
</dbReference>
<dbReference type="PROSITE" id="PS50106">
    <property type="entry name" value="PDZ"/>
    <property type="match status" value="1"/>
</dbReference>
<dbReference type="InterPro" id="IPR011993">
    <property type="entry name" value="PH-like_dom_sf"/>
</dbReference>
<feature type="domain" description="PDZ" evidence="6">
    <location>
        <begin position="306"/>
        <end position="382"/>
    </location>
</feature>
<dbReference type="Gene3D" id="1.20.900.10">
    <property type="entry name" value="Dbl homology (DH) domain"/>
    <property type="match status" value="1"/>
</dbReference>
<dbReference type="SMART" id="SM00325">
    <property type="entry name" value="RhoGEF"/>
    <property type="match status" value="1"/>
</dbReference>
<dbReference type="PROSITE" id="PS00741">
    <property type="entry name" value="DH_1"/>
    <property type="match status" value="1"/>
</dbReference>
<dbReference type="InterPro" id="IPR003116">
    <property type="entry name" value="RBD_dom"/>
</dbReference>
<organism evidence="8 9">
    <name type="scientific">Daphnia magna</name>
    <dbReference type="NCBI Taxonomy" id="35525"/>
    <lineage>
        <taxon>Eukaryota</taxon>
        <taxon>Metazoa</taxon>
        <taxon>Ecdysozoa</taxon>
        <taxon>Arthropoda</taxon>
        <taxon>Crustacea</taxon>
        <taxon>Branchiopoda</taxon>
        <taxon>Diplostraca</taxon>
        <taxon>Cladocera</taxon>
        <taxon>Anomopoda</taxon>
        <taxon>Daphniidae</taxon>
        <taxon>Daphnia</taxon>
    </lineage>
</organism>
<dbReference type="InterPro" id="IPR001478">
    <property type="entry name" value="PDZ"/>
</dbReference>